<protein>
    <recommendedName>
        <fullName evidence="3">RING-type domain-containing protein</fullName>
    </recommendedName>
</protein>
<sequence>MCILKLVFFQCPETEESREEKRKYPDDNIIDFPKKKVKIFRKYKEIDVVVALDAGEEHHVQQVWVYCAHPFIGNCGQPTGRVVEIVQGMCADCLNVPRALPRHAWLRRELPLPREVNERNPEQERKMMEKKAADLGLQMAKKKDEQNDGEDDEVDGPVLRGAPYTDVHPDIFQYFQQVVVLLKHSIARRIPEAKMGEDDLRQIYMEVRAEKFCRGFDDHWKDDAQSGAAAHRRKCGCTPQKHPSWSNIGRALRMAETERILEHHSRMVSLLEAEPANEDSRHLRDERTAARERILARRGGVIDREQGAMFDMYPSEQARYYNAIKTLNAVVEDKIRQVRKEQLWIETDENWSVFERQLRMRAIVATPAIAWIALDNGLKDEVAAELVGIAVTWLLYVGTGFDPMRDRQKKAEEEVWDDIKRMFNVLMQMFPANDPQRWQLFQRNFVGGGMTYARRDDESLDMFHDRNTGYANAIRKIPDAIAAARKRVIKVATAAELLRRDDGPAPQQESVGEEGFVSIPLEIGAEQRGNGAAGKQKEEPPTCHYCTNPYDDEVELRRAVKACPQSDLHLICFKCTLTIALEPLSDPEKPKLRCPQCRAELHGEFFRAINDDLGTLAPPSAEDGEDAVRDRLFFPPSDAVRPGEPFVW</sequence>
<reference evidence="1" key="1">
    <citation type="submission" date="2023-02" db="EMBL/GenBank/DDBJ databases">
        <title>Colletotrichum kahawae CIFC_Que2 genome sequencing and assembly.</title>
        <authorList>
            <person name="Baroncelli R."/>
        </authorList>
    </citation>
    <scope>NUCLEOTIDE SEQUENCE</scope>
    <source>
        <strain evidence="1">CIFC_Que2</strain>
    </source>
</reference>
<name>A0AAE0DC48_COLKA</name>
<evidence type="ECO:0000313" key="1">
    <source>
        <dbReference type="EMBL" id="KAK2775157.1"/>
    </source>
</evidence>
<comment type="caution">
    <text evidence="1">The sequence shown here is derived from an EMBL/GenBank/DDBJ whole genome shotgun (WGS) entry which is preliminary data.</text>
</comment>
<evidence type="ECO:0008006" key="3">
    <source>
        <dbReference type="Google" id="ProtNLM"/>
    </source>
</evidence>
<dbReference type="InterPro" id="IPR013083">
    <property type="entry name" value="Znf_RING/FYVE/PHD"/>
</dbReference>
<accession>A0AAE0DC48</accession>
<dbReference type="AlphaFoldDB" id="A0AAE0DC48"/>
<keyword evidence="2" id="KW-1185">Reference proteome</keyword>
<dbReference type="EMBL" id="VYYT01000039">
    <property type="protein sequence ID" value="KAK2775157.1"/>
    <property type="molecule type" value="Genomic_DNA"/>
</dbReference>
<dbReference type="Gene3D" id="3.30.40.10">
    <property type="entry name" value="Zinc/RING finger domain, C3HC4 (zinc finger)"/>
    <property type="match status" value="1"/>
</dbReference>
<organism evidence="1 2">
    <name type="scientific">Colletotrichum kahawae</name>
    <name type="common">Coffee berry disease fungus</name>
    <dbReference type="NCBI Taxonomy" id="34407"/>
    <lineage>
        <taxon>Eukaryota</taxon>
        <taxon>Fungi</taxon>
        <taxon>Dikarya</taxon>
        <taxon>Ascomycota</taxon>
        <taxon>Pezizomycotina</taxon>
        <taxon>Sordariomycetes</taxon>
        <taxon>Hypocreomycetidae</taxon>
        <taxon>Glomerellales</taxon>
        <taxon>Glomerellaceae</taxon>
        <taxon>Colletotrichum</taxon>
        <taxon>Colletotrichum gloeosporioides species complex</taxon>
    </lineage>
</organism>
<dbReference type="Proteomes" id="UP001281614">
    <property type="component" value="Unassembled WGS sequence"/>
</dbReference>
<proteinExistence type="predicted"/>
<evidence type="ECO:0000313" key="2">
    <source>
        <dbReference type="Proteomes" id="UP001281614"/>
    </source>
</evidence>
<gene>
    <name evidence="1" type="ORF">CKAH01_12914</name>
</gene>